<evidence type="ECO:0000256" key="3">
    <source>
        <dbReference type="ARBA" id="ARBA00022448"/>
    </source>
</evidence>
<name>A0A4Q0QES0_9BRAD</name>
<reference evidence="10 11" key="1">
    <citation type="submission" date="2018-11" db="EMBL/GenBank/DDBJ databases">
        <title>Bradyrhizobium sp. nov., isolated from effective nodules of peanut in China.</title>
        <authorList>
            <person name="Li Y."/>
        </authorList>
    </citation>
    <scope>NUCLEOTIDE SEQUENCE [LARGE SCALE GENOMIC DNA]</scope>
    <source>
        <strain evidence="10 11">CCBAU 51770</strain>
    </source>
</reference>
<evidence type="ECO:0000256" key="1">
    <source>
        <dbReference type="ARBA" id="ARBA00004651"/>
    </source>
</evidence>
<dbReference type="Proteomes" id="UP000290174">
    <property type="component" value="Unassembled WGS sequence"/>
</dbReference>
<sequence>MPTHKLCAEEGYALVSRSRGRPAMTTSDDAVAVLGVQAPPATRRASRWRLALPVGLLAVPMLAFLTYFFFYPALGLLLSSIQTQDSRGIIGRPFTLAHYARLVNVELYARVLWTTLRISIVTSLLATVLAYPVALVMVKSRPMVTRIITLIVIAPLIVSVVVRGYGWQLVLQNGPKGMLNWILMTLHVVDAPISVLYTEAAVVIGSLHVFFPMMVLPLASALSKIDPNLEDAARMLGAPWWKVFLRVMLPLSMPGFVAGFTLVFSLTAGSFVIPAILGGASAVMLGNLIEQQIFVVYDWPFGAAIAVVLVGLVLAVNGVSMWLLEGRRLRRTE</sequence>
<feature type="transmembrane region" description="Helical" evidence="8">
    <location>
        <begin position="147"/>
        <end position="166"/>
    </location>
</feature>
<evidence type="ECO:0000256" key="5">
    <source>
        <dbReference type="ARBA" id="ARBA00022692"/>
    </source>
</evidence>
<comment type="subcellular location">
    <subcellularLocation>
        <location evidence="1 8">Cell membrane</location>
        <topology evidence="1 8">Multi-pass membrane protein</topology>
    </subcellularLocation>
</comment>
<evidence type="ECO:0000256" key="8">
    <source>
        <dbReference type="RuleBase" id="RU363032"/>
    </source>
</evidence>
<evidence type="ECO:0000256" key="2">
    <source>
        <dbReference type="ARBA" id="ARBA00007069"/>
    </source>
</evidence>
<feature type="transmembrane region" description="Helical" evidence="8">
    <location>
        <begin position="50"/>
        <end position="70"/>
    </location>
</feature>
<accession>A0A4Q0QES0</accession>
<keyword evidence="3 8" id="KW-0813">Transport</keyword>
<evidence type="ECO:0000313" key="11">
    <source>
        <dbReference type="Proteomes" id="UP000290174"/>
    </source>
</evidence>
<dbReference type="Pfam" id="PF00528">
    <property type="entry name" value="BPD_transp_1"/>
    <property type="match status" value="1"/>
</dbReference>
<feature type="transmembrane region" description="Helical" evidence="8">
    <location>
        <begin position="301"/>
        <end position="324"/>
    </location>
</feature>
<dbReference type="InterPro" id="IPR035906">
    <property type="entry name" value="MetI-like_sf"/>
</dbReference>
<keyword evidence="7 8" id="KW-0472">Membrane</keyword>
<dbReference type="AlphaFoldDB" id="A0A4Q0QES0"/>
<feature type="domain" description="ABC transmembrane type-1" evidence="9">
    <location>
        <begin position="112"/>
        <end position="320"/>
    </location>
</feature>
<keyword evidence="5 8" id="KW-0812">Transmembrane</keyword>
<dbReference type="InterPro" id="IPR000515">
    <property type="entry name" value="MetI-like"/>
</dbReference>
<evidence type="ECO:0000256" key="6">
    <source>
        <dbReference type="ARBA" id="ARBA00022989"/>
    </source>
</evidence>
<evidence type="ECO:0000313" key="10">
    <source>
        <dbReference type="EMBL" id="RXG88741.1"/>
    </source>
</evidence>
<feature type="transmembrane region" description="Helical" evidence="8">
    <location>
        <begin position="111"/>
        <end position="135"/>
    </location>
</feature>
<comment type="similarity">
    <text evidence="2">Belongs to the binding-protein-dependent transport system permease family. CysTW subfamily.</text>
</comment>
<dbReference type="PANTHER" id="PTHR42929:SF5">
    <property type="entry name" value="ABC TRANSPORTER PERMEASE PROTEIN"/>
    <property type="match status" value="1"/>
</dbReference>
<dbReference type="PROSITE" id="PS50928">
    <property type="entry name" value="ABC_TM1"/>
    <property type="match status" value="1"/>
</dbReference>
<organism evidence="10 11">
    <name type="scientific">Bradyrhizobium zhanjiangense</name>
    <dbReference type="NCBI Taxonomy" id="1325107"/>
    <lineage>
        <taxon>Bacteria</taxon>
        <taxon>Pseudomonadati</taxon>
        <taxon>Pseudomonadota</taxon>
        <taxon>Alphaproteobacteria</taxon>
        <taxon>Hyphomicrobiales</taxon>
        <taxon>Nitrobacteraceae</taxon>
        <taxon>Bradyrhizobium</taxon>
    </lineage>
</organism>
<proteinExistence type="inferred from homology"/>
<dbReference type="GO" id="GO:0005886">
    <property type="term" value="C:plasma membrane"/>
    <property type="evidence" value="ECO:0007669"/>
    <property type="project" value="UniProtKB-SubCell"/>
</dbReference>
<evidence type="ECO:0000259" key="9">
    <source>
        <dbReference type="PROSITE" id="PS50928"/>
    </source>
</evidence>
<dbReference type="PANTHER" id="PTHR42929">
    <property type="entry name" value="INNER MEMBRANE ABC TRANSPORTER PERMEASE PROTEIN YDCU-RELATED-RELATED"/>
    <property type="match status" value="1"/>
</dbReference>
<comment type="caution">
    <text evidence="10">The sequence shown here is derived from an EMBL/GenBank/DDBJ whole genome shotgun (WGS) entry which is preliminary data.</text>
</comment>
<evidence type="ECO:0000256" key="4">
    <source>
        <dbReference type="ARBA" id="ARBA00022475"/>
    </source>
</evidence>
<keyword evidence="6 8" id="KW-1133">Transmembrane helix</keyword>
<dbReference type="GO" id="GO:0055085">
    <property type="term" value="P:transmembrane transport"/>
    <property type="evidence" value="ECO:0007669"/>
    <property type="project" value="InterPro"/>
</dbReference>
<dbReference type="EMBL" id="RKMK01000035">
    <property type="protein sequence ID" value="RXG88741.1"/>
    <property type="molecule type" value="Genomic_DNA"/>
</dbReference>
<evidence type="ECO:0000256" key="7">
    <source>
        <dbReference type="ARBA" id="ARBA00023136"/>
    </source>
</evidence>
<protein>
    <submittedName>
        <fullName evidence="10">ABC transporter permease</fullName>
    </submittedName>
</protein>
<dbReference type="Gene3D" id="1.10.3720.10">
    <property type="entry name" value="MetI-like"/>
    <property type="match status" value="1"/>
</dbReference>
<keyword evidence="4" id="KW-1003">Cell membrane</keyword>
<gene>
    <name evidence="10" type="ORF">EAS61_29175</name>
</gene>
<dbReference type="SUPFAM" id="SSF161098">
    <property type="entry name" value="MetI-like"/>
    <property type="match status" value="1"/>
</dbReference>
<dbReference type="CDD" id="cd06261">
    <property type="entry name" value="TM_PBP2"/>
    <property type="match status" value="1"/>
</dbReference>